<gene>
    <name evidence="2" type="ORF">HEK616_59830</name>
</gene>
<evidence type="ECO:0000256" key="1">
    <source>
        <dbReference type="SAM" id="SignalP"/>
    </source>
</evidence>
<sequence>MTICPVIRRGVPLVAASALLPLLSAQPAVADASSCTHDFSGPQICIRLKGRNGSNSVTGIWTNPSQGTRHRAVTVFMNGRRVSTAQARRVGSTLSHTWPTMHTGTDTKICVKFAGIGRVACDTTRYIGDRAQL</sequence>
<protein>
    <recommendedName>
        <fullName evidence="4">Secreted protein</fullName>
    </recommendedName>
</protein>
<organism evidence="2 3">
    <name type="scientific">Streptomyces nigrescens</name>
    <dbReference type="NCBI Taxonomy" id="1920"/>
    <lineage>
        <taxon>Bacteria</taxon>
        <taxon>Bacillati</taxon>
        <taxon>Actinomycetota</taxon>
        <taxon>Actinomycetes</taxon>
        <taxon>Kitasatosporales</taxon>
        <taxon>Streptomycetaceae</taxon>
        <taxon>Streptomyces</taxon>
    </lineage>
</organism>
<dbReference type="EMBL" id="AP026073">
    <property type="protein sequence ID" value="BDM72496.1"/>
    <property type="molecule type" value="Genomic_DNA"/>
</dbReference>
<feature type="signal peptide" evidence="1">
    <location>
        <begin position="1"/>
        <end position="30"/>
    </location>
</feature>
<keyword evidence="3" id="KW-1185">Reference proteome</keyword>
<proteinExistence type="predicted"/>
<reference evidence="2" key="1">
    <citation type="submission" date="2022-06" db="EMBL/GenBank/DDBJ databases">
        <title>Complete genome sequence of Streptomyces nigrescens HEK616.</title>
        <authorList>
            <person name="Asamizu S."/>
            <person name="Onaka H."/>
        </authorList>
    </citation>
    <scope>NUCLEOTIDE SEQUENCE</scope>
    <source>
        <strain evidence="2">HEK616</strain>
    </source>
</reference>
<accession>A0ABM8A1L7</accession>
<evidence type="ECO:0008006" key="4">
    <source>
        <dbReference type="Google" id="ProtNLM"/>
    </source>
</evidence>
<feature type="chain" id="PRO_5046413685" description="Secreted protein" evidence="1">
    <location>
        <begin position="31"/>
        <end position="133"/>
    </location>
</feature>
<evidence type="ECO:0000313" key="2">
    <source>
        <dbReference type="EMBL" id="BDM72496.1"/>
    </source>
</evidence>
<name>A0ABM8A1L7_STRNI</name>
<evidence type="ECO:0000313" key="3">
    <source>
        <dbReference type="Proteomes" id="UP001059597"/>
    </source>
</evidence>
<keyword evidence="1" id="KW-0732">Signal</keyword>
<dbReference type="Proteomes" id="UP001059597">
    <property type="component" value="Chromosome"/>
</dbReference>